<sequence>MDTGRYLPSKQFSLITISLFLSAGLVFAAEHIHKPSTGSLAVDTTGAAPAGAGDWKASLESVQQNSGISLPSAPDQNTVEGLLQAAQSNNLTESVSRSLFVNLVNAKGQGLGSDIPTQDQIVTQALSQVPASIRTKTYFTEDLTLTDTSKTSLHAYGNAVMTVLQKNSNQEYAKTLVIIDAVTTKNDATQLELLKPIQKTYKHISNELIAIPVPKILAPFHLQLVNDFENITATYDKFEALVGDPLNGIAAIQQYRTLTQDAGQMFINIAQTFQKNDIIFNKDEPGATWAFLLQSQ</sequence>
<dbReference type="Proteomes" id="UP000176568">
    <property type="component" value="Unassembled WGS sequence"/>
</dbReference>
<evidence type="ECO:0000313" key="1">
    <source>
        <dbReference type="EMBL" id="OGC88728.1"/>
    </source>
</evidence>
<organism evidence="1 2">
    <name type="scientific">Candidatus Adlerbacteria bacterium RIFOXYC1_FULL_48_26</name>
    <dbReference type="NCBI Taxonomy" id="1797247"/>
    <lineage>
        <taxon>Bacteria</taxon>
        <taxon>Candidatus Adleribacteriota</taxon>
    </lineage>
</organism>
<name>A0A1F4Y4F4_9BACT</name>
<accession>A0A1F4Y4F4</accession>
<dbReference type="STRING" id="1797247.A2419_03120"/>
<gene>
    <name evidence="1" type="ORF">A2419_03120</name>
</gene>
<evidence type="ECO:0000313" key="2">
    <source>
        <dbReference type="Proteomes" id="UP000176568"/>
    </source>
</evidence>
<proteinExistence type="predicted"/>
<reference evidence="1 2" key="1">
    <citation type="journal article" date="2016" name="Nat. Commun.">
        <title>Thousands of microbial genomes shed light on interconnected biogeochemical processes in an aquifer system.</title>
        <authorList>
            <person name="Anantharaman K."/>
            <person name="Brown C.T."/>
            <person name="Hug L.A."/>
            <person name="Sharon I."/>
            <person name="Castelle C.J."/>
            <person name="Probst A.J."/>
            <person name="Thomas B.C."/>
            <person name="Singh A."/>
            <person name="Wilkins M.J."/>
            <person name="Karaoz U."/>
            <person name="Brodie E.L."/>
            <person name="Williams K.H."/>
            <person name="Hubbard S.S."/>
            <person name="Banfield J.F."/>
        </authorList>
    </citation>
    <scope>NUCLEOTIDE SEQUENCE [LARGE SCALE GENOMIC DNA]</scope>
</reference>
<dbReference type="EMBL" id="MEXB01000004">
    <property type="protein sequence ID" value="OGC88728.1"/>
    <property type="molecule type" value="Genomic_DNA"/>
</dbReference>
<comment type="caution">
    <text evidence="1">The sequence shown here is derived from an EMBL/GenBank/DDBJ whole genome shotgun (WGS) entry which is preliminary data.</text>
</comment>
<dbReference type="AlphaFoldDB" id="A0A1F4Y4F4"/>
<protein>
    <submittedName>
        <fullName evidence="1">Uncharacterized protein</fullName>
    </submittedName>
</protein>